<dbReference type="Proteomes" id="UP000199119">
    <property type="component" value="Unassembled WGS sequence"/>
</dbReference>
<dbReference type="AlphaFoldDB" id="A0A1I1ZY03"/>
<dbReference type="STRING" id="1177982.SAMN04489711_101409"/>
<feature type="region of interest" description="Disordered" evidence="1">
    <location>
        <begin position="87"/>
        <end position="132"/>
    </location>
</feature>
<evidence type="ECO:0000313" key="3">
    <source>
        <dbReference type="Proteomes" id="UP000199119"/>
    </source>
</evidence>
<protein>
    <submittedName>
        <fullName evidence="2">Uncharacterized protein</fullName>
    </submittedName>
</protein>
<dbReference type="InterPro" id="IPR046170">
    <property type="entry name" value="DUF6172"/>
</dbReference>
<accession>A0A1I1ZY03</accession>
<sequence length="132" mass="14351">MRKTYVLHIEGKNRDRLLDAARHDIHRYLRRERRRALPEGVRFWDFDCRFGSTQDDAQSVQVEDITRLIDDVAQSGAAQFYVEIVAKPGEGMPRKPAARKDGAAGDGPHDEDGEGADGADGAGDGGDGGGGD</sequence>
<organism evidence="2 3">
    <name type="scientific">Paracidovorax wautersii</name>
    <dbReference type="NCBI Taxonomy" id="1177982"/>
    <lineage>
        <taxon>Bacteria</taxon>
        <taxon>Pseudomonadati</taxon>
        <taxon>Pseudomonadota</taxon>
        <taxon>Betaproteobacteria</taxon>
        <taxon>Burkholderiales</taxon>
        <taxon>Comamonadaceae</taxon>
        <taxon>Paracidovorax</taxon>
    </lineage>
</organism>
<name>A0A1I1ZY03_9BURK</name>
<feature type="compositionally biased region" description="Gly residues" evidence="1">
    <location>
        <begin position="118"/>
        <end position="132"/>
    </location>
</feature>
<reference evidence="3" key="1">
    <citation type="submission" date="2016-10" db="EMBL/GenBank/DDBJ databases">
        <authorList>
            <person name="Varghese N."/>
            <person name="Submissions S."/>
        </authorList>
    </citation>
    <scope>NUCLEOTIDE SEQUENCE [LARGE SCALE GENOMIC DNA]</scope>
    <source>
        <strain evidence="3">DSM 27981</strain>
    </source>
</reference>
<dbReference type="Pfam" id="PF19669">
    <property type="entry name" value="DUF6172"/>
    <property type="match status" value="1"/>
</dbReference>
<keyword evidence="3" id="KW-1185">Reference proteome</keyword>
<evidence type="ECO:0000256" key="1">
    <source>
        <dbReference type="SAM" id="MobiDB-lite"/>
    </source>
</evidence>
<dbReference type="EMBL" id="FONX01000001">
    <property type="protein sequence ID" value="SFE36496.1"/>
    <property type="molecule type" value="Genomic_DNA"/>
</dbReference>
<proteinExistence type="predicted"/>
<feature type="compositionally biased region" description="Basic and acidic residues" evidence="1">
    <location>
        <begin position="98"/>
        <end position="110"/>
    </location>
</feature>
<evidence type="ECO:0000313" key="2">
    <source>
        <dbReference type="EMBL" id="SFE36496.1"/>
    </source>
</evidence>
<dbReference type="RefSeq" id="WP_092937068.1">
    <property type="nucleotide sequence ID" value="NZ_FONX01000001.1"/>
</dbReference>
<gene>
    <name evidence="2" type="ORF">SAMN04489711_101409</name>
</gene>
<dbReference type="OrthoDB" id="9794656at2"/>